<dbReference type="KEGG" id="taqu:KDW03_05345"/>
<dbReference type="Proteomes" id="UP001056539">
    <property type="component" value="Chromosome"/>
</dbReference>
<sequence>MERLLYTLCWNLLVLIFVVTGCSSSTLPPSDPLEEKMPVLRVLIMENVTSCMVSFPSSFVFQSGNYQETGRGRVSLSIESNYLVINGVFLQDSSCRFVTEGFRTRQGSYRGNLFVLLTNSQILLINEIDIENYLYSVVPSEVSPEWPKEALKAQAVAARTYALYEMVNSRQKNLPFDVYADTRSQVYKGDSAEHRSTSLAVDETRGEVIRYQGRIIPAYFHASSGGFTENSEEVFGTLWPYLRSVPSPYYKVYPQYEWKLEVPLSTLSKKLGMASIKQVEVVERTPSQRLKLVQFTDEAGRILKVPGTNLRTMLGYTAMKSTRANIRLEEEKLVIYGVGYGHGVGMAQWDAYGMALAGKSYREILGFFYIGTQIDRLW</sequence>
<evidence type="ECO:0000313" key="3">
    <source>
        <dbReference type="Proteomes" id="UP001056539"/>
    </source>
</evidence>
<dbReference type="NCBIfam" id="TIGR02669">
    <property type="entry name" value="SpoIID_LytB"/>
    <property type="match status" value="1"/>
</dbReference>
<evidence type="ECO:0000259" key="1">
    <source>
        <dbReference type="Pfam" id="PF08486"/>
    </source>
</evidence>
<dbReference type="AlphaFoldDB" id="A0AAX3BIP2"/>
<dbReference type="GO" id="GO:0030288">
    <property type="term" value="C:outer membrane-bounded periplasmic space"/>
    <property type="evidence" value="ECO:0007669"/>
    <property type="project" value="TreeGrafter"/>
</dbReference>
<dbReference type="EMBL" id="CP073355">
    <property type="protein sequence ID" value="URA11221.1"/>
    <property type="molecule type" value="Genomic_DNA"/>
</dbReference>
<dbReference type="GO" id="GO:0030435">
    <property type="term" value="P:sporulation resulting in formation of a cellular spore"/>
    <property type="evidence" value="ECO:0007669"/>
    <property type="project" value="InterPro"/>
</dbReference>
<dbReference type="RefSeq" id="WP_271436355.1">
    <property type="nucleotide sequence ID" value="NZ_CP073355.1"/>
</dbReference>
<proteinExistence type="predicted"/>
<organism evidence="2 3">
    <name type="scientific">Thermospira aquatica</name>
    <dbReference type="NCBI Taxonomy" id="2828656"/>
    <lineage>
        <taxon>Bacteria</taxon>
        <taxon>Pseudomonadati</taxon>
        <taxon>Spirochaetota</taxon>
        <taxon>Spirochaetia</taxon>
        <taxon>Brevinematales</taxon>
        <taxon>Thermospiraceae</taxon>
        <taxon>Thermospira</taxon>
    </lineage>
</organism>
<dbReference type="InterPro" id="IPR051922">
    <property type="entry name" value="Bact_Sporulation_Assoc"/>
</dbReference>
<dbReference type="PANTHER" id="PTHR30032">
    <property type="entry name" value="N-ACETYLMURAMOYL-L-ALANINE AMIDASE-RELATED"/>
    <property type="match status" value="1"/>
</dbReference>
<dbReference type="Pfam" id="PF08486">
    <property type="entry name" value="SpoIID"/>
    <property type="match status" value="1"/>
</dbReference>
<reference evidence="2" key="1">
    <citation type="submission" date="2021-04" db="EMBL/GenBank/DDBJ databases">
        <authorList>
            <person name="Postec A."/>
        </authorList>
    </citation>
    <scope>NUCLEOTIDE SEQUENCE</scope>
    <source>
        <strain evidence="2">F1F22</strain>
    </source>
</reference>
<accession>A0AAX3BIP2</accession>
<gene>
    <name evidence="2" type="ORF">KDW03_05345</name>
</gene>
<dbReference type="PROSITE" id="PS51257">
    <property type="entry name" value="PROKAR_LIPOPROTEIN"/>
    <property type="match status" value="1"/>
</dbReference>
<keyword evidence="3" id="KW-1185">Reference proteome</keyword>
<name>A0AAX3BIP2_9SPIR</name>
<dbReference type="InterPro" id="IPR013693">
    <property type="entry name" value="SpoIID/LytB_N"/>
</dbReference>
<feature type="domain" description="Sporulation stage II protein D amidase enhancer LytB N-terminal" evidence="1">
    <location>
        <begin position="119"/>
        <end position="211"/>
    </location>
</feature>
<protein>
    <submittedName>
        <fullName evidence="2">SpoIID/LytB domain-containing protein</fullName>
    </submittedName>
</protein>
<reference evidence="2" key="2">
    <citation type="submission" date="2022-06" db="EMBL/GenBank/DDBJ databases">
        <title>Thermospira aquatica gen. nov., sp. nov.</title>
        <authorList>
            <person name="Ben Ali Gam Z."/>
            <person name="Labat M."/>
        </authorList>
    </citation>
    <scope>NUCLEOTIDE SEQUENCE</scope>
    <source>
        <strain evidence="2">F1F22</strain>
    </source>
</reference>
<evidence type="ECO:0000313" key="2">
    <source>
        <dbReference type="EMBL" id="URA11221.1"/>
    </source>
</evidence>
<dbReference type="PANTHER" id="PTHR30032:SF4">
    <property type="entry name" value="AMIDASE ENHANCER"/>
    <property type="match status" value="1"/>
</dbReference>
<dbReference type="InterPro" id="IPR013486">
    <property type="entry name" value="SpoIID/LytB"/>
</dbReference>